<dbReference type="Proteomes" id="UP000029436">
    <property type="component" value="Unassembled WGS sequence"/>
</dbReference>
<gene>
    <name evidence="1" type="ORF">JV38_02870</name>
    <name evidence="2" type="ORF">KU73_06595</name>
</gene>
<dbReference type="Proteomes" id="UP000029257">
    <property type="component" value="Unassembled WGS sequence"/>
</dbReference>
<dbReference type="EMBL" id="JQOH01000002">
    <property type="protein sequence ID" value="KGA30084.1"/>
    <property type="molecule type" value="Genomic_DNA"/>
</dbReference>
<name>A0AAW3EM49_9GAMM</name>
<protein>
    <submittedName>
        <fullName evidence="1">Uncharacterized protein</fullName>
    </submittedName>
</protein>
<comment type="caution">
    <text evidence="1">The sequence shown here is derived from an EMBL/GenBank/DDBJ whole genome shotgun (WGS) entry which is preliminary data.</text>
</comment>
<proteinExistence type="predicted"/>
<sequence length="146" mass="16818">MYEKYLDVRKVIRCVEHKKKLDEVASNLKKELIDSMNASDFQKSAFSLDQNTDGLITLKIDIYDIEITFKERLIVINDVPLLKFTGEYDDGDCLKETTCFFLGKNALVYVDEYKPNPSYDYNDSSLFLEITASVLKSLKSVGRISY</sequence>
<evidence type="ECO:0000313" key="3">
    <source>
        <dbReference type="Proteomes" id="UP000029257"/>
    </source>
</evidence>
<dbReference type="RefSeq" id="WP_005967179.1">
    <property type="nucleotide sequence ID" value="NZ_JQHP01000001.1"/>
</dbReference>
<evidence type="ECO:0000313" key="2">
    <source>
        <dbReference type="EMBL" id="KGA30084.1"/>
    </source>
</evidence>
<reference evidence="3 4" key="1">
    <citation type="submission" date="2014-08" db="EMBL/GenBank/DDBJ databases">
        <title>Genome sequences of NCPPB Pectobacterium isolates.</title>
        <authorList>
            <person name="Glover R.H."/>
            <person name="Sapp M."/>
            <person name="Elphinstone J."/>
        </authorList>
    </citation>
    <scope>NUCLEOTIDE SEQUENCE [LARGE SCALE GENOMIC DNA]</scope>
    <source>
        <strain evidence="1 3">NCPPB 3701</strain>
        <strain evidence="2 4">NCPPB3702</strain>
    </source>
</reference>
<organism evidence="1 3">
    <name type="scientific">Pectobacterium wasabiae</name>
    <dbReference type="NCBI Taxonomy" id="55208"/>
    <lineage>
        <taxon>Bacteria</taxon>
        <taxon>Pseudomonadati</taxon>
        <taxon>Pseudomonadota</taxon>
        <taxon>Gammaproteobacteria</taxon>
        <taxon>Enterobacterales</taxon>
        <taxon>Pectobacteriaceae</taxon>
        <taxon>Pectobacterium</taxon>
    </lineage>
</organism>
<evidence type="ECO:0000313" key="1">
    <source>
        <dbReference type="EMBL" id="KFX09882.1"/>
    </source>
</evidence>
<dbReference type="EMBL" id="JQHP01000001">
    <property type="protein sequence ID" value="KFX09882.1"/>
    <property type="molecule type" value="Genomic_DNA"/>
</dbReference>
<dbReference type="AlphaFoldDB" id="A0AAW3EM49"/>
<evidence type="ECO:0000313" key="4">
    <source>
        <dbReference type="Proteomes" id="UP000029436"/>
    </source>
</evidence>
<keyword evidence="4" id="KW-1185">Reference proteome</keyword>
<accession>A0AAW3EM49</accession>